<dbReference type="GO" id="GO:0016592">
    <property type="term" value="C:mediator complex"/>
    <property type="evidence" value="ECO:0007669"/>
    <property type="project" value="InterPro"/>
</dbReference>
<evidence type="ECO:0000256" key="5">
    <source>
        <dbReference type="SAM" id="MobiDB-lite"/>
    </source>
</evidence>
<dbReference type="GO" id="GO:0006357">
    <property type="term" value="P:regulation of transcription by RNA polymerase II"/>
    <property type="evidence" value="ECO:0007669"/>
    <property type="project" value="InterPro"/>
</dbReference>
<dbReference type="EMBL" id="CP134185">
    <property type="protein sequence ID" value="WPA97950.1"/>
    <property type="molecule type" value="Genomic_DNA"/>
</dbReference>
<dbReference type="OrthoDB" id="5418434at2759"/>
<dbReference type="AlphaFoldDB" id="A0A2G5I0S2"/>
<dbReference type="Proteomes" id="UP000230605">
    <property type="component" value="Chromosome 2"/>
</dbReference>
<protein>
    <recommendedName>
        <fullName evidence="4">Mediator of RNA polymerase II transcription subunit 11</fullName>
    </recommendedName>
    <alternativeName>
        <fullName evidence="4">Mediator complex subunit 11</fullName>
    </alternativeName>
</protein>
<evidence type="ECO:0000313" key="6">
    <source>
        <dbReference type="EMBL" id="PIA98368.1"/>
    </source>
</evidence>
<evidence type="ECO:0000256" key="1">
    <source>
        <dbReference type="ARBA" id="ARBA00004123"/>
    </source>
</evidence>
<feature type="region of interest" description="Disordered" evidence="5">
    <location>
        <begin position="106"/>
        <end position="142"/>
    </location>
</feature>
<evidence type="ECO:0000256" key="4">
    <source>
        <dbReference type="RuleBase" id="RU364147"/>
    </source>
</evidence>
<reference evidence="7 9" key="2">
    <citation type="submission" date="2023-09" db="EMBL/GenBank/DDBJ databases">
        <title>Complete-Gapless Cercospora beticola genome.</title>
        <authorList>
            <person name="Wyatt N.A."/>
            <person name="Spanner R.E."/>
            <person name="Bolton M.D."/>
        </authorList>
    </citation>
    <scope>NUCLEOTIDE SEQUENCE [LARGE SCALE GENOMIC DNA]</scope>
    <source>
        <strain evidence="7">Cb09-40</strain>
    </source>
</reference>
<comment type="subcellular location">
    <subcellularLocation>
        <location evidence="1 4">Nucleus</location>
    </subcellularLocation>
</comment>
<dbReference type="GO" id="GO:0003712">
    <property type="term" value="F:transcription coregulator activity"/>
    <property type="evidence" value="ECO:0007669"/>
    <property type="project" value="InterPro"/>
</dbReference>
<comment type="subunit">
    <text evidence="4">Component of the Mediator complex.</text>
</comment>
<keyword evidence="9" id="KW-1185">Reference proteome</keyword>
<dbReference type="EMBL" id="LKMD01000102">
    <property type="protein sequence ID" value="PIA98368.1"/>
    <property type="molecule type" value="Genomic_DNA"/>
</dbReference>
<dbReference type="Proteomes" id="UP001302367">
    <property type="component" value="Chromosome 2"/>
</dbReference>
<sequence length="188" mass="20851">MAQQNRTFTPEERIDELSEINQDVSKLVTSAGQAIHALTNRPLNLYASGDDEDEQMAGTNNDTVEDRKAQFKDNTESFFTHLQSIFVMLRRQTYALEEAGIVTPDPLALPEQPKPVQAPAQSTPRGFAPVPKEQQLDPERIKNGGLGHLDIGWLNSRGNKVGAEKEAELVQEAKALLEDVLRSEDSID</sequence>
<evidence type="ECO:0000256" key="2">
    <source>
        <dbReference type="ARBA" id="ARBA00008186"/>
    </source>
</evidence>
<name>A0A2G5I0S2_CERBT</name>
<keyword evidence="3 4" id="KW-0539">Nucleus</keyword>
<evidence type="ECO:0000313" key="8">
    <source>
        <dbReference type="Proteomes" id="UP000230605"/>
    </source>
</evidence>
<comment type="similarity">
    <text evidence="2 4">Belongs to the Mediator complex subunit 11 family.</text>
</comment>
<keyword evidence="4" id="KW-0805">Transcription regulation</keyword>
<dbReference type="Gene3D" id="1.10.287.3490">
    <property type="match status" value="1"/>
</dbReference>
<dbReference type="InterPro" id="IPR019404">
    <property type="entry name" value="Mediator_Med11"/>
</dbReference>
<reference evidence="6 8" key="1">
    <citation type="submission" date="2015-10" db="EMBL/GenBank/DDBJ databases">
        <title>The cercosporin biosynthetic gene cluster was horizontally transferred to several fungal lineages and shown to be expanded in Cercospora beticola based on microsynteny with recipient genomes.</title>
        <authorList>
            <person name="De Jonge R."/>
            <person name="Ebert M.K."/>
            <person name="Suttle J.C."/>
            <person name="Jurick Ii W.M."/>
            <person name="Secor G.A."/>
            <person name="Thomma B.P."/>
            <person name="Van De Peer Y."/>
            <person name="Bolton M.D."/>
        </authorList>
    </citation>
    <scope>NUCLEOTIDE SEQUENCE [LARGE SCALE GENOMIC DNA]</scope>
    <source>
        <strain evidence="6 8">09-40</strain>
    </source>
</reference>
<accession>A0A2G5I0S2</accession>
<dbReference type="Pfam" id="PF10280">
    <property type="entry name" value="Med11"/>
    <property type="match status" value="1"/>
</dbReference>
<evidence type="ECO:0000313" key="9">
    <source>
        <dbReference type="Proteomes" id="UP001302367"/>
    </source>
</evidence>
<keyword evidence="4" id="KW-0010">Activator</keyword>
<keyword evidence="4" id="KW-0804">Transcription</keyword>
<proteinExistence type="inferred from homology"/>
<evidence type="ECO:0000256" key="3">
    <source>
        <dbReference type="ARBA" id="ARBA00023242"/>
    </source>
</evidence>
<gene>
    <name evidence="4" type="primary">MED11</name>
    <name evidence="6" type="ORF">CB0940_05407</name>
    <name evidence="7" type="ORF">RHO25_002561</name>
</gene>
<evidence type="ECO:0000313" key="7">
    <source>
        <dbReference type="EMBL" id="WPA97950.1"/>
    </source>
</evidence>
<comment type="function">
    <text evidence="4">Component of the Mediator complex, a coactivator involved in the regulated transcription of nearly all RNA polymerase II-dependent genes. Mediator functions as a bridge to convey information from gene-specific regulatory proteins to the basal RNA polymerase II transcription machinery. Mediator is recruited to promoters by direct interactions with regulatory proteins and serves as a scaffold for the assembly of a functional pre-initiation complex with RNA polymerase II and the general transcription factors.</text>
</comment>
<organism evidence="6 8">
    <name type="scientific">Cercospora beticola</name>
    <name type="common">Sugarbeet leaf spot fungus</name>
    <dbReference type="NCBI Taxonomy" id="122368"/>
    <lineage>
        <taxon>Eukaryota</taxon>
        <taxon>Fungi</taxon>
        <taxon>Dikarya</taxon>
        <taxon>Ascomycota</taxon>
        <taxon>Pezizomycotina</taxon>
        <taxon>Dothideomycetes</taxon>
        <taxon>Dothideomycetidae</taxon>
        <taxon>Mycosphaerellales</taxon>
        <taxon>Mycosphaerellaceae</taxon>
        <taxon>Cercospora</taxon>
    </lineage>
</organism>